<dbReference type="PANTHER" id="PTHR22550:SF5">
    <property type="entry name" value="LEUCINE ZIPPER PROTEIN 4"/>
    <property type="match status" value="1"/>
</dbReference>
<dbReference type="Proteomes" id="UP001597227">
    <property type="component" value="Unassembled WGS sequence"/>
</dbReference>
<dbReference type="PIRSF" id="PIRSF005690">
    <property type="entry name" value="GerBA"/>
    <property type="match status" value="1"/>
</dbReference>
<dbReference type="Pfam" id="PF03323">
    <property type="entry name" value="GerA"/>
    <property type="match status" value="1"/>
</dbReference>
<evidence type="ECO:0000256" key="5">
    <source>
        <dbReference type="SAM" id="Phobius"/>
    </source>
</evidence>
<evidence type="ECO:0000256" key="2">
    <source>
        <dbReference type="ARBA" id="ARBA00005278"/>
    </source>
</evidence>
<gene>
    <name evidence="6" type="ORF">ACFSFW_23865</name>
</gene>
<comment type="subcellular location">
    <subcellularLocation>
        <location evidence="4">Cell membrane</location>
    </subcellularLocation>
    <subcellularLocation>
        <location evidence="1">Membrane</location>
        <topology evidence="1">Multi-pass membrane protein</topology>
    </subcellularLocation>
</comment>
<evidence type="ECO:0000256" key="1">
    <source>
        <dbReference type="ARBA" id="ARBA00004141"/>
    </source>
</evidence>
<organism evidence="6 7">
    <name type="scientific">Fredinandcohnia salidurans</name>
    <dbReference type="NCBI Taxonomy" id="2595041"/>
    <lineage>
        <taxon>Bacteria</taxon>
        <taxon>Bacillati</taxon>
        <taxon>Bacillota</taxon>
        <taxon>Bacilli</taxon>
        <taxon>Bacillales</taxon>
        <taxon>Bacillaceae</taxon>
        <taxon>Fredinandcohnia</taxon>
    </lineage>
</organism>
<feature type="transmembrane region" description="Helical" evidence="5">
    <location>
        <begin position="402"/>
        <end position="423"/>
    </location>
</feature>
<keyword evidence="3 4" id="KW-0472">Membrane</keyword>
<name>A0ABW4MVW4_9BACI</name>
<protein>
    <submittedName>
        <fullName evidence="6">Spore germination protein</fullName>
    </submittedName>
</protein>
<dbReference type="InterPro" id="IPR004995">
    <property type="entry name" value="Spore_Ger"/>
</dbReference>
<evidence type="ECO:0000256" key="3">
    <source>
        <dbReference type="ARBA" id="ARBA00023136"/>
    </source>
</evidence>
<comment type="caution">
    <text evidence="6">The sequence shown here is derived from an EMBL/GenBank/DDBJ whole genome shotgun (WGS) entry which is preliminary data.</text>
</comment>
<feature type="transmembrane region" description="Helical" evidence="5">
    <location>
        <begin position="435"/>
        <end position="463"/>
    </location>
</feature>
<dbReference type="RefSeq" id="WP_388042118.1">
    <property type="nucleotide sequence ID" value="NZ_JBHUEK010000034.1"/>
</dbReference>
<evidence type="ECO:0000313" key="7">
    <source>
        <dbReference type="Proteomes" id="UP001597227"/>
    </source>
</evidence>
<comment type="similarity">
    <text evidence="2 4">Belongs to the GerABKA family.</text>
</comment>
<dbReference type="PANTHER" id="PTHR22550">
    <property type="entry name" value="SPORE GERMINATION PROTEIN"/>
    <property type="match status" value="1"/>
</dbReference>
<accession>A0ABW4MVW4</accession>
<keyword evidence="7" id="KW-1185">Reference proteome</keyword>
<feature type="transmembrane region" description="Helical" evidence="5">
    <location>
        <begin position="312"/>
        <end position="334"/>
    </location>
</feature>
<keyword evidence="5" id="KW-0812">Transmembrane</keyword>
<proteinExistence type="inferred from homology"/>
<evidence type="ECO:0000313" key="6">
    <source>
        <dbReference type="EMBL" id="MFD1781688.1"/>
    </source>
</evidence>
<keyword evidence="5" id="KW-1133">Transmembrane helix</keyword>
<reference evidence="7" key="1">
    <citation type="journal article" date="2019" name="Int. J. Syst. Evol. Microbiol.">
        <title>The Global Catalogue of Microorganisms (GCM) 10K type strain sequencing project: providing services to taxonomists for standard genome sequencing and annotation.</title>
        <authorList>
            <consortium name="The Broad Institute Genomics Platform"/>
            <consortium name="The Broad Institute Genome Sequencing Center for Infectious Disease"/>
            <person name="Wu L."/>
            <person name="Ma J."/>
        </authorList>
    </citation>
    <scope>NUCLEOTIDE SEQUENCE [LARGE SCALE GENOMIC DNA]</scope>
    <source>
        <strain evidence="7">CCUG 15531</strain>
    </source>
</reference>
<dbReference type="EMBL" id="JBHUEK010000034">
    <property type="protein sequence ID" value="MFD1781688.1"/>
    <property type="molecule type" value="Genomic_DNA"/>
</dbReference>
<dbReference type="InterPro" id="IPR050768">
    <property type="entry name" value="UPF0353/GerABKA_families"/>
</dbReference>
<sequence>MKFLQNLRKRKEDKFSEKMDSFTNEEPGKLISSDLSANEGFLRDIFHQCSDVVYRVVPINDKTKLLFVYIDGLCDTKPLDEMMLNPVRSSDKKCEVFIFEEFVANRLRQVAQIKSTNNVNELINGILTANVAILVEGETTALLADLKGFEKRSIEEPSSESVIRGPRDGFTETLRVNTSLIRRRIRSPRLKIESFTIGKLSKTDVAIVYIEKIASDSVIEEVRKRLESIEIDGVIETGFIEEFVEDFPFSPFPQVQNTERPDIVCGSLLEGKVSILVDNTPFVLIVPMTFWSGLQAAEDYYERFIYVTFIRWIRYILFNISLLLPSIYVAVITFHPQLIPTNLLISIASAREDVPFPVLFEAIMMELMFEALREAGIRLPKSIGSAVSIVGALVIGEAAVQAGIISAPMVIVVAATGIASFAVPRYNFGTAYRLLRFPILILAGLFGLYGVILGMIAILIHLVHLRSFGVPYLSPIAPQNPKYLKDVLVRAPRWSMHRRPIMVAGQDKTRIPEGRRTKT</sequence>
<evidence type="ECO:0000256" key="4">
    <source>
        <dbReference type="PIRNR" id="PIRNR005690"/>
    </source>
</evidence>